<feature type="domain" description="C2H2-type" evidence="6">
    <location>
        <begin position="363"/>
        <end position="386"/>
    </location>
</feature>
<protein>
    <recommendedName>
        <fullName evidence="6">C2H2-type domain-containing protein</fullName>
    </recommendedName>
</protein>
<dbReference type="AlphaFoldDB" id="A0AAE9D870"/>
<evidence type="ECO:0000259" key="6">
    <source>
        <dbReference type="PROSITE" id="PS50157"/>
    </source>
</evidence>
<evidence type="ECO:0000256" key="5">
    <source>
        <dbReference type="PROSITE-ProRule" id="PRU00042"/>
    </source>
</evidence>
<dbReference type="InterPro" id="IPR013087">
    <property type="entry name" value="Znf_C2H2_type"/>
</dbReference>
<dbReference type="SUPFAM" id="SSF57667">
    <property type="entry name" value="beta-beta-alpha zinc fingers"/>
    <property type="match status" value="1"/>
</dbReference>
<gene>
    <name evidence="7" type="ORF">L3Y34_000043</name>
</gene>
<keyword evidence="2" id="KW-0677">Repeat</keyword>
<name>A0AAE9D870_CAEBR</name>
<dbReference type="PROSITE" id="PS00028">
    <property type="entry name" value="ZINC_FINGER_C2H2_1"/>
    <property type="match status" value="6"/>
</dbReference>
<organism evidence="7 8">
    <name type="scientific">Caenorhabditis briggsae</name>
    <dbReference type="NCBI Taxonomy" id="6238"/>
    <lineage>
        <taxon>Eukaryota</taxon>
        <taxon>Metazoa</taxon>
        <taxon>Ecdysozoa</taxon>
        <taxon>Nematoda</taxon>
        <taxon>Chromadorea</taxon>
        <taxon>Rhabditida</taxon>
        <taxon>Rhabditina</taxon>
        <taxon>Rhabditomorpha</taxon>
        <taxon>Rhabditoidea</taxon>
        <taxon>Rhabditidae</taxon>
        <taxon>Peloderinae</taxon>
        <taxon>Caenorhabditis</taxon>
    </lineage>
</organism>
<evidence type="ECO:0000313" key="7">
    <source>
        <dbReference type="EMBL" id="ULT98389.1"/>
    </source>
</evidence>
<evidence type="ECO:0000256" key="1">
    <source>
        <dbReference type="ARBA" id="ARBA00022723"/>
    </source>
</evidence>
<dbReference type="InterPro" id="IPR036236">
    <property type="entry name" value="Znf_C2H2_sf"/>
</dbReference>
<sequence length="386" mass="43027">MKRFSSPQNPTVIKEEINYDSEISNGCSTPKKSIKLEEHLKCELCSTVCSSISQLQSHTLSEHVPDRKPSENSAPPPAQRVACQQCEETFESFANFAVHMKSHIGSSSSQIFFCPICPMGASFRDKKAQLEHLTTNHLQIQVNQIVCTECGSMFATPQALSIHFVDAHKKIVCTTCDFVAENDKVFKEHSKVHSRQVTMYGCALCATSHTSQQSLITHVQLTHDQDTFFAPSLTMPPAAPPTPTPTKPILRYRPLQCSVCDEQVVGEDGLDEHRLRKHCKVRYADKCADCQELLLNEANFVEHCLRHAKDHAHHCPVCRQSLRSDAQIQTHCAYHMTPIVTTSEESTSPVEPSSPNGIASFSFVCPICGEKLEDGFALLEHTKQHL</sequence>
<evidence type="ECO:0000256" key="3">
    <source>
        <dbReference type="ARBA" id="ARBA00022771"/>
    </source>
</evidence>
<accession>A0AAE9D870</accession>
<dbReference type="PANTHER" id="PTHR24379">
    <property type="entry name" value="KRAB AND ZINC FINGER DOMAIN-CONTAINING"/>
    <property type="match status" value="1"/>
</dbReference>
<dbReference type="PANTHER" id="PTHR24379:SF121">
    <property type="entry name" value="C2H2-TYPE DOMAIN-CONTAINING PROTEIN"/>
    <property type="match status" value="1"/>
</dbReference>
<keyword evidence="1" id="KW-0479">Metal-binding</keyword>
<feature type="domain" description="C2H2-type" evidence="6">
    <location>
        <begin position="81"/>
        <end position="108"/>
    </location>
</feature>
<evidence type="ECO:0000256" key="2">
    <source>
        <dbReference type="ARBA" id="ARBA00022737"/>
    </source>
</evidence>
<keyword evidence="3 5" id="KW-0863">Zinc-finger</keyword>
<dbReference type="GO" id="GO:0008270">
    <property type="term" value="F:zinc ion binding"/>
    <property type="evidence" value="ECO:0007669"/>
    <property type="project" value="UniProtKB-KW"/>
</dbReference>
<keyword evidence="4" id="KW-0862">Zinc</keyword>
<dbReference type="Proteomes" id="UP000827892">
    <property type="component" value="Chromosome III"/>
</dbReference>
<dbReference type="Pfam" id="PF00096">
    <property type="entry name" value="zf-C2H2"/>
    <property type="match status" value="1"/>
</dbReference>
<dbReference type="EMBL" id="CP090893">
    <property type="protein sequence ID" value="ULT98389.1"/>
    <property type="molecule type" value="Genomic_DNA"/>
</dbReference>
<dbReference type="PROSITE" id="PS50157">
    <property type="entry name" value="ZINC_FINGER_C2H2_2"/>
    <property type="match status" value="2"/>
</dbReference>
<dbReference type="SMART" id="SM00355">
    <property type="entry name" value="ZnF_C2H2"/>
    <property type="match status" value="10"/>
</dbReference>
<evidence type="ECO:0000313" key="8">
    <source>
        <dbReference type="Proteomes" id="UP000827892"/>
    </source>
</evidence>
<evidence type="ECO:0000256" key="4">
    <source>
        <dbReference type="ARBA" id="ARBA00022833"/>
    </source>
</evidence>
<proteinExistence type="predicted"/>
<reference evidence="7 8" key="1">
    <citation type="submission" date="2022-05" db="EMBL/GenBank/DDBJ databases">
        <title>Chromosome-level reference genomes for two strains of Caenorhabditis briggsae: an improved platform for comparative genomics.</title>
        <authorList>
            <person name="Stevens L."/>
            <person name="Andersen E.C."/>
        </authorList>
    </citation>
    <scope>NUCLEOTIDE SEQUENCE [LARGE SCALE GENOMIC DNA]</scope>
    <source>
        <strain evidence="7">QX1410_ONT</strain>
        <tissue evidence="7">Whole-organism</tissue>
    </source>
</reference>
<dbReference type="Gene3D" id="3.30.160.60">
    <property type="entry name" value="Classic Zinc Finger"/>
    <property type="match status" value="3"/>
</dbReference>